<organism evidence="1 2">
    <name type="scientific">Streptomyces swartbergensis</name>
    <dbReference type="NCBI Taxonomy" id="487165"/>
    <lineage>
        <taxon>Bacteria</taxon>
        <taxon>Bacillati</taxon>
        <taxon>Actinomycetota</taxon>
        <taxon>Actinomycetes</taxon>
        <taxon>Kitasatosporales</taxon>
        <taxon>Streptomycetaceae</taxon>
        <taxon>Streptomyces</taxon>
    </lineage>
</organism>
<dbReference type="Pfam" id="PF12686">
    <property type="entry name" value="DUF3800"/>
    <property type="match status" value="1"/>
</dbReference>
<dbReference type="AlphaFoldDB" id="A0A243QGG3"/>
<dbReference type="Proteomes" id="UP000195105">
    <property type="component" value="Unassembled WGS sequence"/>
</dbReference>
<evidence type="ECO:0000313" key="1">
    <source>
        <dbReference type="EMBL" id="OUC81197.1"/>
    </source>
</evidence>
<comment type="caution">
    <text evidence="1">The sequence shown here is derived from an EMBL/GenBank/DDBJ whole genome shotgun (WGS) entry which is preliminary data.</text>
</comment>
<reference evidence="1 2" key="1">
    <citation type="submission" date="2017-05" db="EMBL/GenBank/DDBJ databases">
        <title>Biotechnological potential of actinobacteria isolated from South African environments.</title>
        <authorList>
            <person name="Le Roes-Hill M."/>
            <person name="Prins A."/>
            <person name="Durrell K.A."/>
        </authorList>
    </citation>
    <scope>NUCLEOTIDE SEQUENCE [LARGE SCALE GENOMIC DNA]</scope>
    <source>
        <strain evidence="1 2">HMC13</strain>
    </source>
</reference>
<proteinExistence type="predicted"/>
<dbReference type="InterPro" id="IPR024524">
    <property type="entry name" value="DUF3800"/>
</dbReference>
<protein>
    <recommendedName>
        <fullName evidence="3">DUF3800 domain-containing protein</fullName>
    </recommendedName>
</protein>
<dbReference type="RefSeq" id="WP_086606061.1">
    <property type="nucleotide sequence ID" value="NZ_NGFN01000649.1"/>
</dbReference>
<sequence>MAHLVYIDETGSVGKGASKQKLLTLAAVLVHEDKVQPLAEKFRQVARTHLGWVPADFELHGNEIWNGIGHWDSLSYAELIAAYEDAISVIDDLDVDVSCASIHKERLHTRYGGDADGNAYLLALQFLLEKIDTRYTGNKILIADEQKEHQLRAVKMVADLQDWGGGEVPGTKLKTVIDSIHFVSSHASPGVQLADLVAYALQRKWNTWDSHPDAKAAIDRITDVINQHMRTWREPWPSE</sequence>
<accession>A0A243QGG3</accession>
<evidence type="ECO:0000313" key="2">
    <source>
        <dbReference type="Proteomes" id="UP000195105"/>
    </source>
</evidence>
<dbReference type="EMBL" id="NGFN01000649">
    <property type="protein sequence ID" value="OUC81197.1"/>
    <property type="molecule type" value="Genomic_DNA"/>
</dbReference>
<evidence type="ECO:0008006" key="3">
    <source>
        <dbReference type="Google" id="ProtNLM"/>
    </source>
</evidence>
<gene>
    <name evidence="1" type="ORF">CA983_43080</name>
</gene>
<name>A0A243QGG3_9ACTN</name>
<keyword evidence="2" id="KW-1185">Reference proteome</keyword>